<name>A0A813MTL2_9BILA</name>
<dbReference type="Proteomes" id="UP000663854">
    <property type="component" value="Unassembled WGS sequence"/>
</dbReference>
<evidence type="ECO:0000313" key="4">
    <source>
        <dbReference type="EMBL" id="CAF0741948.1"/>
    </source>
</evidence>
<dbReference type="Proteomes" id="UP000663882">
    <property type="component" value="Unassembled WGS sequence"/>
</dbReference>
<accession>A0A813MTL2</accession>
<evidence type="ECO:0000256" key="1">
    <source>
        <dbReference type="SAM" id="MobiDB-lite"/>
    </source>
</evidence>
<proteinExistence type="predicted"/>
<dbReference type="AlphaFoldDB" id="A0A813MTL2"/>
<organism evidence="2 5">
    <name type="scientific">Rotaria sordida</name>
    <dbReference type="NCBI Taxonomy" id="392033"/>
    <lineage>
        <taxon>Eukaryota</taxon>
        <taxon>Metazoa</taxon>
        <taxon>Spiralia</taxon>
        <taxon>Gnathifera</taxon>
        <taxon>Rotifera</taxon>
        <taxon>Eurotatoria</taxon>
        <taxon>Bdelloidea</taxon>
        <taxon>Philodinida</taxon>
        <taxon>Philodinidae</taxon>
        <taxon>Rotaria</taxon>
    </lineage>
</organism>
<keyword evidence="6" id="KW-1185">Reference proteome</keyword>
<reference evidence="2" key="1">
    <citation type="submission" date="2021-02" db="EMBL/GenBank/DDBJ databases">
        <authorList>
            <person name="Nowell W R."/>
        </authorList>
    </citation>
    <scope>NUCLEOTIDE SEQUENCE</scope>
</reference>
<dbReference type="PANTHER" id="PTHR31655">
    <property type="entry name" value="PROTEIN FAM78A"/>
    <property type="match status" value="1"/>
</dbReference>
<dbReference type="EMBL" id="CAJNOL010000012">
    <property type="protein sequence ID" value="CAF0741948.1"/>
    <property type="molecule type" value="Genomic_DNA"/>
</dbReference>
<feature type="compositionally biased region" description="Polar residues" evidence="1">
    <location>
        <begin position="108"/>
        <end position="123"/>
    </location>
</feature>
<dbReference type="Proteomes" id="UP000663870">
    <property type="component" value="Unassembled WGS sequence"/>
</dbReference>
<evidence type="ECO:0000313" key="3">
    <source>
        <dbReference type="EMBL" id="CAF0734598.1"/>
    </source>
</evidence>
<evidence type="ECO:0000313" key="2">
    <source>
        <dbReference type="EMBL" id="CAF0726822.1"/>
    </source>
</evidence>
<feature type="compositionally biased region" description="Basic and acidic residues" evidence="1">
    <location>
        <begin position="57"/>
        <end position="67"/>
    </location>
</feature>
<gene>
    <name evidence="4" type="ORF">JXQ802_LOCUS1179</name>
    <name evidence="2" type="ORF">PYM288_LOCUS660</name>
    <name evidence="3" type="ORF">RFH988_LOCUS344</name>
</gene>
<feature type="region of interest" description="Disordered" evidence="1">
    <location>
        <begin position="27"/>
        <end position="141"/>
    </location>
</feature>
<feature type="compositionally biased region" description="Low complexity" evidence="1">
    <location>
        <begin position="96"/>
        <end position="107"/>
    </location>
</feature>
<evidence type="ECO:0000313" key="5">
    <source>
        <dbReference type="Proteomes" id="UP000663854"/>
    </source>
</evidence>
<dbReference type="EMBL" id="CAJNOO010000005">
    <property type="protein sequence ID" value="CAF0734598.1"/>
    <property type="molecule type" value="Genomic_DNA"/>
</dbReference>
<dbReference type="OrthoDB" id="9995395at2759"/>
<dbReference type="InterPro" id="IPR029638">
    <property type="entry name" value="FAM78"/>
</dbReference>
<dbReference type="PANTHER" id="PTHR31655:SF7">
    <property type="entry name" value="PROTEIN FAM78A"/>
    <property type="match status" value="1"/>
</dbReference>
<evidence type="ECO:0000313" key="6">
    <source>
        <dbReference type="Proteomes" id="UP000663870"/>
    </source>
</evidence>
<comment type="caution">
    <text evidence="2">The sequence shown here is derived from an EMBL/GenBank/DDBJ whole genome shotgun (WGS) entry which is preliminary data.</text>
</comment>
<protein>
    <submittedName>
        <fullName evidence="2">Uncharacterized protein</fullName>
    </submittedName>
</protein>
<sequence length="278" mass="32314">MPRHLFLESKTTLSTNKNILNQSERLIYHSQTSRDNRIHNKENDLDEDDQPRKHSPNRTDDTFIFREHRQRWSKNQSTSDKRQQRRPLSKMGTTFSGASSALSDSPSTVPNGIRSNLFNSLSPSRDKNGGRIPLSTTTLLNDSRPPPRIKILELRAEIESKPTLIDETSSSVLKYKTPQFKSHVIFQMPAIDENQNWKIGWIQACTHMEFFNTYGDYGYTSWEFPEMVTREKPLINDSDGRNYPWYGSSHQVVTINGPISHTSKYTVTMRDFFHPWYV</sequence>
<feature type="compositionally biased region" description="Basic and acidic residues" evidence="1">
    <location>
        <begin position="32"/>
        <end position="43"/>
    </location>
</feature>
<dbReference type="EMBL" id="CAJNOH010000002">
    <property type="protein sequence ID" value="CAF0726822.1"/>
    <property type="molecule type" value="Genomic_DNA"/>
</dbReference>